<feature type="region of interest" description="Disordered" evidence="1">
    <location>
        <begin position="138"/>
        <end position="193"/>
    </location>
</feature>
<dbReference type="InterPro" id="IPR052609">
    <property type="entry name" value="Ribosome_Biogenesis_Reg"/>
</dbReference>
<organism evidence="3 4">
    <name type="scientific">Didymella rabiei</name>
    <name type="common">Chickpea ascochyta blight fungus</name>
    <name type="synonym">Mycosphaerella rabiei</name>
    <dbReference type="NCBI Taxonomy" id="5454"/>
    <lineage>
        <taxon>Eukaryota</taxon>
        <taxon>Fungi</taxon>
        <taxon>Dikarya</taxon>
        <taxon>Ascomycota</taxon>
        <taxon>Pezizomycotina</taxon>
        <taxon>Dothideomycetes</taxon>
        <taxon>Pleosporomycetidae</taxon>
        <taxon>Pleosporales</taxon>
        <taxon>Pleosporineae</taxon>
        <taxon>Didymellaceae</taxon>
        <taxon>Ascochyta</taxon>
    </lineage>
</organism>
<dbReference type="EMBL" id="JYNV01000103">
    <property type="protein sequence ID" value="KZM26512.1"/>
    <property type="molecule type" value="Genomic_DNA"/>
</dbReference>
<proteinExistence type="predicted"/>
<dbReference type="GO" id="GO:0005730">
    <property type="term" value="C:nucleolus"/>
    <property type="evidence" value="ECO:0007669"/>
    <property type="project" value="TreeGrafter"/>
</dbReference>
<feature type="domain" description="Nucleolar 27S pre-rRNA processing Urb2/Npa2 C-terminal" evidence="2">
    <location>
        <begin position="1274"/>
        <end position="1498"/>
    </location>
</feature>
<gene>
    <name evidence="3" type="ORF">ST47_g2322</name>
</gene>
<reference evidence="3 4" key="1">
    <citation type="journal article" date="2016" name="Sci. Rep.">
        <title>Draft genome sequencing and secretome analysis of fungal phytopathogen Ascochyta rabiei provides insight into the necrotrophic effector repertoire.</title>
        <authorList>
            <person name="Verma S."/>
            <person name="Gazara R.K."/>
            <person name="Nizam S."/>
            <person name="Parween S."/>
            <person name="Chattopadhyay D."/>
            <person name="Verma P.K."/>
        </authorList>
    </citation>
    <scope>NUCLEOTIDE SEQUENCE [LARGE SCALE GENOMIC DNA]</scope>
    <source>
        <strain evidence="3 4">ArDII</strain>
    </source>
</reference>
<accession>A0A163JQ95</accession>
<evidence type="ECO:0000313" key="4">
    <source>
        <dbReference type="Proteomes" id="UP000076837"/>
    </source>
</evidence>
<dbReference type="STRING" id="5454.A0A163JQ95"/>
<dbReference type="Proteomes" id="UP000076837">
    <property type="component" value="Unassembled WGS sequence"/>
</dbReference>
<protein>
    <recommendedName>
        <fullName evidence="2">Nucleolar 27S pre-rRNA processing Urb2/Npa2 C-terminal domain-containing protein</fullName>
    </recommendedName>
</protein>
<dbReference type="Pfam" id="PF10441">
    <property type="entry name" value="Urb2"/>
    <property type="match status" value="1"/>
</dbReference>
<dbReference type="GO" id="GO:0042254">
    <property type="term" value="P:ribosome biogenesis"/>
    <property type="evidence" value="ECO:0007669"/>
    <property type="project" value="TreeGrafter"/>
</dbReference>
<evidence type="ECO:0000256" key="1">
    <source>
        <dbReference type="SAM" id="MobiDB-lite"/>
    </source>
</evidence>
<keyword evidence="4" id="KW-1185">Reference proteome</keyword>
<dbReference type="PANTHER" id="PTHR15682:SF2">
    <property type="entry name" value="UNHEALTHY RIBOSOME BIOGENESIS PROTEIN 2 HOMOLOG"/>
    <property type="match status" value="1"/>
</dbReference>
<name>A0A163JQ95_DIDRA</name>
<sequence length="1510" mass="165082">MHAKRTCTDTRQTSPNGPAPTRPRLQAINQNFTDVNEQVEQAAHIIGLPHNWAASKREERARTTATLVRARAEWVLRWALDKLKDEAAVGRAARGTVALWELLVWMLDVLPVSRSAPHLRDAAFPAILERTLVEHFDQLQPPPASDDVEMSDVSGSSETLADASKPFKPSKPSKPSKKRKRGAAAATASTGRTRLAPSELQKLFLTVRTVLHSIAALTIAQGQGEDTVQAELMRVVLRTESAQAASILKNWLAAVEKLLALAASTSDNKHVEELLDLSLVVDIWELRTVAANDEAGSSADDFSTQCLVPALTLLNTFDALRSVHPDQSVTSSTDRATQTIEKLLARHLFASARAAFLAGADKATEKTSKYREAALLTSNLAPLRAKLVQLAQIEENGESVPADLAALSGASSQLLSLAIRISPSRTPRSKLAEKPWIEAVFVALVECAGCSMTKPPEFVTPKTAIEVLVNAIEILQAQSVTVRSDILKDLFWYHSGIKYPLEKDKQVHWSLIAALIELDPSIFVTEPKGLTGPSKAQQTDLAQVVFEEISKAQFQGPGFVQEVGEKTVGEQIPKSQDETQISRTIILERIAVPLMSGFAKNRNLLGFLRRWDEQLVKSYRYENRKPLKECSDLVWEDRAIYQAVAQRFEQSLTQGQIADLLQEHIQRMDDLSSALTTQAQQDVNVKKLAAYKRAMSTAVIVPAILQSIASDDVIAALKAQLLLLLHSYSTWVRDDRYILHTRLSLSWLTLCQLVSKLWPIELHGSVEQQEELLSPLIEQSLNDVSAAGSKRVDSPTRAAAMLFLLDVCDHLQTLPGSEDLIRPSLAKVLQILSSGGLASTEHARMIDFFCADFVQLFGHLDAAASERSLVQLLTAVSSLNDMASTVASQSLAQAIFEQGGSMLQDAFVAGLLELMGQDDDRMHRLAIVSYNFVRPTALSREKREAVLDQLTNLLASGSRDVAGVLSIMVQLMDASNATARISSDGAVLFEIAEQLTKQGPVLPATLQLLQQLAQAALGQVVSNQSQSQNMIYLGKFKGKLDSVASKGKRCSAASLAILRAVVAVQKQNTLLQPKQYVLVLKTCLTDDSTNDNAASLKDVIDAFNELPTAALAEAKLLDSTQAWLRTWINDNADLESYMVTGGRGPIELAEYVARLHTTVAKFKLYPNTQWLVSFTLKCLREPVSEQCKMTTTTTIKGVFNQLPVFEKLDLVQTLTNPTDPLDLASSYQLLSTLISTFEDRYESNIELKNNQLVILPKLCALLTSTADLTGFNALLTSVNTILSTTPSLATQHSIETTLSAISTLTSRSSPALPASHAPAIYTRLCETIRLILLLHRGRLGGRFHILLPLLQNLLFLLFTPHSGRGALPLWLKGPNAAALTPANGATFGRVLATLCNPSQSSIQKTHAGQGKTSKNLNDPVKAAREKTSAFLYPLLASYCRFQLSGRLEAGVREKVMPGIWEVAGTASLSRDGLDAMFAGLGRSERDVWRGVWGEWERVHGRKDLLSGDAV</sequence>
<dbReference type="PANTHER" id="PTHR15682">
    <property type="entry name" value="UNHEALTHY RIBOSOME BIOGENESIS PROTEIN 2 HOMOLOG"/>
    <property type="match status" value="1"/>
</dbReference>
<evidence type="ECO:0000259" key="2">
    <source>
        <dbReference type="Pfam" id="PF10441"/>
    </source>
</evidence>
<feature type="region of interest" description="Disordered" evidence="1">
    <location>
        <begin position="1"/>
        <end position="24"/>
    </location>
</feature>
<dbReference type="InterPro" id="IPR018849">
    <property type="entry name" value="Urb2/Npa2_C"/>
</dbReference>
<evidence type="ECO:0000313" key="3">
    <source>
        <dbReference type="EMBL" id="KZM26512.1"/>
    </source>
</evidence>
<comment type="caution">
    <text evidence="3">The sequence shown here is derived from an EMBL/GenBank/DDBJ whole genome shotgun (WGS) entry which is preliminary data.</text>
</comment>
<feature type="compositionally biased region" description="Low complexity" evidence="1">
    <location>
        <begin position="183"/>
        <end position="193"/>
    </location>
</feature>